<evidence type="ECO:0000256" key="8">
    <source>
        <dbReference type="ARBA" id="ARBA00023136"/>
    </source>
</evidence>
<dbReference type="Pfam" id="PF05450">
    <property type="entry name" value="Nicastrin"/>
    <property type="match status" value="1"/>
</dbReference>
<evidence type="ECO:0000256" key="7">
    <source>
        <dbReference type="ARBA" id="ARBA00022989"/>
    </source>
</evidence>
<keyword evidence="7 10" id="KW-1133">Transmembrane helix</keyword>
<sequence>MQLIIVVHCLVCYRIEDQIYLRLDGGDNKCFRLLNGTTQVGCQSEPDGNTGLVVYASSSLEIEQMILKMAQVTGMQYIVAVDVESLDSGIIGKLQDNRIRGVLLLSDSNSTQHYHFSEDSVCPNQKFSLYKDECEWNKKNAIVAGGFRFLDWDKPIFLIENSTEINIIKKWCFEAFNADRSDAFSPFCAARMKFFMRAAGNAPICLRRQNYFYGFADAVVELCDPLEDSNVISMIPPSSQTNMRKDTKIFVVAARMDSFSTMTDASVGDVSTLTSLISTLAVVDAVGRNFDDFQSVAIKNNRCLMFAYFHGESMGYIGSSRAVYDILQGSFPAKSDLHFGDQPLAIVNISNIDAFIEVQQLDGAGSAFFAHVDGKSYTKHRRDLVTDEALRKWNNRSISLVDPTENARLPPSSYETFLKQNRSIAGFVFAPFDSQYSYNAINSFTDRDIFIGRSEQILDEISASASAVLATVVKYLFGSATPTFTSTIDESFVSTLFDCFIVKSDWYKCELFSTILHNIRNRPEEGTKSTYISGGDNRLPSLIRLLVNAILVHSLGKEMINVTSESQCNDLNKAQQIYQYTWQMNPVRNSSACYRTPLYLTPAKSPAFEIDGHDLSKSPYSTWVESVWSSHDLVLFLVPSAYPRYDIGLFIAGCAFFVICFLIMETFCFDARQPTDHATLESDPL</sequence>
<dbReference type="Proteomes" id="UP000267096">
    <property type="component" value="Unassembled WGS sequence"/>
</dbReference>
<feature type="domain" description="Nicastrin small lobe" evidence="11">
    <location>
        <begin position="30"/>
        <end position="198"/>
    </location>
</feature>
<keyword evidence="4 10" id="KW-0812">Transmembrane</keyword>
<protein>
    <recommendedName>
        <fullName evidence="3">Nicastrin</fullName>
    </recommendedName>
</protein>
<evidence type="ECO:0000313" key="14">
    <source>
        <dbReference type="WBParaSite" id="ASIM_0001086601-mRNA-1"/>
    </source>
</evidence>
<evidence type="ECO:0000256" key="6">
    <source>
        <dbReference type="ARBA" id="ARBA00022976"/>
    </source>
</evidence>
<comment type="subcellular location">
    <subcellularLocation>
        <location evidence="1">Membrane</location>
        <topology evidence="1">Single-pass type I membrane protein</topology>
    </subcellularLocation>
</comment>
<reference evidence="14" key="1">
    <citation type="submission" date="2017-02" db="UniProtKB">
        <authorList>
            <consortium name="WormBaseParasite"/>
        </authorList>
    </citation>
    <scope>IDENTIFICATION</scope>
</reference>
<dbReference type="PANTHER" id="PTHR21092:SF0">
    <property type="entry name" value="NICASTRIN"/>
    <property type="match status" value="1"/>
</dbReference>
<dbReference type="SUPFAM" id="SSF53187">
    <property type="entry name" value="Zn-dependent exopeptidases"/>
    <property type="match status" value="1"/>
</dbReference>
<reference evidence="12 13" key="2">
    <citation type="submission" date="2018-11" db="EMBL/GenBank/DDBJ databases">
        <authorList>
            <consortium name="Pathogen Informatics"/>
        </authorList>
    </citation>
    <scope>NUCLEOTIDE SEQUENCE [LARGE SCALE GENOMIC DNA]</scope>
</reference>
<evidence type="ECO:0000256" key="9">
    <source>
        <dbReference type="ARBA" id="ARBA00023180"/>
    </source>
</evidence>
<feature type="transmembrane region" description="Helical" evidence="10">
    <location>
        <begin position="647"/>
        <end position="664"/>
    </location>
</feature>
<dbReference type="AlphaFoldDB" id="A0A0M3JSC4"/>
<dbReference type="GO" id="GO:0007219">
    <property type="term" value="P:Notch signaling pathway"/>
    <property type="evidence" value="ECO:0007669"/>
    <property type="project" value="UniProtKB-KW"/>
</dbReference>
<keyword evidence="6" id="KW-0914">Notch signaling pathway</keyword>
<dbReference type="Pfam" id="PF18266">
    <property type="entry name" value="Ncstrn_small"/>
    <property type="match status" value="1"/>
</dbReference>
<comment type="similarity">
    <text evidence="2">Belongs to the nicastrin family.</text>
</comment>
<evidence type="ECO:0000256" key="2">
    <source>
        <dbReference type="ARBA" id="ARBA00007717"/>
    </source>
</evidence>
<dbReference type="Gene3D" id="3.40.630.10">
    <property type="entry name" value="Zn peptidases"/>
    <property type="match status" value="1"/>
</dbReference>
<evidence type="ECO:0000259" key="11">
    <source>
        <dbReference type="Pfam" id="PF18266"/>
    </source>
</evidence>
<dbReference type="PANTHER" id="PTHR21092">
    <property type="entry name" value="NICASTRIN"/>
    <property type="match status" value="1"/>
</dbReference>
<dbReference type="GO" id="GO:0007220">
    <property type="term" value="P:Notch receptor processing"/>
    <property type="evidence" value="ECO:0007669"/>
    <property type="project" value="TreeGrafter"/>
</dbReference>
<evidence type="ECO:0000256" key="1">
    <source>
        <dbReference type="ARBA" id="ARBA00004479"/>
    </source>
</evidence>
<accession>A0A0M3JSC4</accession>
<evidence type="ECO:0000256" key="3">
    <source>
        <dbReference type="ARBA" id="ARBA00015303"/>
    </source>
</evidence>
<organism evidence="14">
    <name type="scientific">Anisakis simplex</name>
    <name type="common">Herring worm</name>
    <dbReference type="NCBI Taxonomy" id="6269"/>
    <lineage>
        <taxon>Eukaryota</taxon>
        <taxon>Metazoa</taxon>
        <taxon>Ecdysozoa</taxon>
        <taxon>Nematoda</taxon>
        <taxon>Chromadorea</taxon>
        <taxon>Rhabditida</taxon>
        <taxon>Spirurina</taxon>
        <taxon>Ascaridomorpha</taxon>
        <taxon>Ascaridoidea</taxon>
        <taxon>Anisakidae</taxon>
        <taxon>Anisakis</taxon>
        <taxon>Anisakis simplex complex</taxon>
    </lineage>
</organism>
<dbReference type="OrthoDB" id="755951at2759"/>
<evidence type="ECO:0000256" key="4">
    <source>
        <dbReference type="ARBA" id="ARBA00022692"/>
    </source>
</evidence>
<dbReference type="GO" id="GO:0005886">
    <property type="term" value="C:plasma membrane"/>
    <property type="evidence" value="ECO:0007669"/>
    <property type="project" value="TreeGrafter"/>
</dbReference>
<proteinExistence type="inferred from homology"/>
<evidence type="ECO:0000313" key="13">
    <source>
        <dbReference type="Proteomes" id="UP000267096"/>
    </source>
</evidence>
<name>A0A0M3JSC4_ANISI</name>
<dbReference type="EMBL" id="UYRR01030998">
    <property type="protein sequence ID" value="VDK42959.1"/>
    <property type="molecule type" value="Genomic_DNA"/>
</dbReference>
<evidence type="ECO:0000256" key="10">
    <source>
        <dbReference type="SAM" id="Phobius"/>
    </source>
</evidence>
<dbReference type="InterPro" id="IPR008710">
    <property type="entry name" value="Nicastrin"/>
</dbReference>
<dbReference type="InterPro" id="IPR041084">
    <property type="entry name" value="Ncstrn_small"/>
</dbReference>
<keyword evidence="5" id="KW-0732">Signal</keyword>
<gene>
    <name evidence="12" type="ORF">ASIM_LOCUS10424</name>
</gene>
<evidence type="ECO:0000313" key="12">
    <source>
        <dbReference type="EMBL" id="VDK42959.1"/>
    </source>
</evidence>
<evidence type="ECO:0000256" key="5">
    <source>
        <dbReference type="ARBA" id="ARBA00022729"/>
    </source>
</evidence>
<keyword evidence="13" id="KW-1185">Reference proteome</keyword>
<keyword evidence="8 10" id="KW-0472">Membrane</keyword>
<dbReference type="WBParaSite" id="ASIM_0001086601-mRNA-1">
    <property type="protein sequence ID" value="ASIM_0001086601-mRNA-1"/>
    <property type="gene ID" value="ASIM_0001086601"/>
</dbReference>
<keyword evidence="9" id="KW-0325">Glycoprotein</keyword>
<dbReference type="GO" id="GO:0016485">
    <property type="term" value="P:protein processing"/>
    <property type="evidence" value="ECO:0007669"/>
    <property type="project" value="InterPro"/>
</dbReference>